<name>F4R7K2_MELLP</name>
<dbReference type="VEuPathDB" id="FungiDB:MELLADRAFT_59460"/>
<dbReference type="KEGG" id="mlr:MELLADRAFT_59460"/>
<dbReference type="InParanoid" id="F4R7K2"/>
<organism evidence="4">
    <name type="scientific">Melampsora larici-populina (strain 98AG31 / pathotype 3-4-7)</name>
    <name type="common">Poplar leaf rust fungus</name>
    <dbReference type="NCBI Taxonomy" id="747676"/>
    <lineage>
        <taxon>Eukaryota</taxon>
        <taxon>Fungi</taxon>
        <taxon>Dikarya</taxon>
        <taxon>Basidiomycota</taxon>
        <taxon>Pucciniomycotina</taxon>
        <taxon>Pucciniomycetes</taxon>
        <taxon>Pucciniales</taxon>
        <taxon>Melampsoraceae</taxon>
        <taxon>Melampsora</taxon>
    </lineage>
</organism>
<protein>
    <submittedName>
        <fullName evidence="3">Uncharacterized protein</fullName>
    </submittedName>
</protein>
<dbReference type="AlphaFoldDB" id="F4R7K2"/>
<evidence type="ECO:0000256" key="2">
    <source>
        <dbReference type="SAM" id="MobiDB-lite"/>
    </source>
</evidence>
<dbReference type="EMBL" id="GL883092">
    <property type="protein sequence ID" value="EGG11328.1"/>
    <property type="molecule type" value="Genomic_DNA"/>
</dbReference>
<feature type="region of interest" description="Disordered" evidence="2">
    <location>
        <begin position="125"/>
        <end position="147"/>
    </location>
</feature>
<dbReference type="RefSeq" id="XP_007404963.1">
    <property type="nucleotide sequence ID" value="XM_007404901.1"/>
</dbReference>
<dbReference type="OrthoDB" id="2512619at2759"/>
<evidence type="ECO:0000313" key="4">
    <source>
        <dbReference type="Proteomes" id="UP000001072"/>
    </source>
</evidence>
<evidence type="ECO:0000256" key="1">
    <source>
        <dbReference type="SAM" id="Coils"/>
    </source>
</evidence>
<evidence type="ECO:0000313" key="3">
    <source>
        <dbReference type="EMBL" id="EGG11328.1"/>
    </source>
</evidence>
<gene>
    <name evidence="3" type="ORF">MELLADRAFT_59460</name>
</gene>
<keyword evidence="4" id="KW-1185">Reference proteome</keyword>
<proteinExistence type="predicted"/>
<dbReference type="Proteomes" id="UP000001072">
    <property type="component" value="Unassembled WGS sequence"/>
</dbReference>
<sequence>MKRERPETPSQEEEIARLEEEVGRLKVSLRSLEDKGVLSACAHEVQPILDDLRQEIAGLKSSLEVVQAEVSDLQLMASFEFQHVRANQMAIQKVADATGNSHIDTEEEIEVFTEERHQSYFFTRDQSLGGNAAGGDQVPVSDPHLGS</sequence>
<feature type="coiled-coil region" evidence="1">
    <location>
        <begin position="15"/>
        <end position="69"/>
    </location>
</feature>
<dbReference type="GeneID" id="18929361"/>
<keyword evidence="1" id="KW-0175">Coiled coil</keyword>
<accession>F4R7K2</accession>
<dbReference type="HOGENOM" id="CLU_1768501_0_0_1"/>
<reference evidence="4" key="1">
    <citation type="journal article" date="2011" name="Proc. Natl. Acad. Sci. U.S.A.">
        <title>Obligate biotrophy features unraveled by the genomic analysis of rust fungi.</title>
        <authorList>
            <person name="Duplessis S."/>
            <person name="Cuomo C.A."/>
            <person name="Lin Y.-C."/>
            <person name="Aerts A."/>
            <person name="Tisserant E."/>
            <person name="Veneault-Fourrey C."/>
            <person name="Joly D.L."/>
            <person name="Hacquard S."/>
            <person name="Amselem J."/>
            <person name="Cantarel B.L."/>
            <person name="Chiu R."/>
            <person name="Coutinho P.M."/>
            <person name="Feau N."/>
            <person name="Field M."/>
            <person name="Frey P."/>
            <person name="Gelhaye E."/>
            <person name="Goldberg J."/>
            <person name="Grabherr M.G."/>
            <person name="Kodira C.D."/>
            <person name="Kohler A."/>
            <person name="Kuees U."/>
            <person name="Lindquist E.A."/>
            <person name="Lucas S.M."/>
            <person name="Mago R."/>
            <person name="Mauceli E."/>
            <person name="Morin E."/>
            <person name="Murat C."/>
            <person name="Pangilinan J.L."/>
            <person name="Park R."/>
            <person name="Pearson M."/>
            <person name="Quesneville H."/>
            <person name="Rouhier N."/>
            <person name="Sakthikumar S."/>
            <person name="Salamov A.A."/>
            <person name="Schmutz J."/>
            <person name="Selles B."/>
            <person name="Shapiro H."/>
            <person name="Tanguay P."/>
            <person name="Tuskan G.A."/>
            <person name="Henrissat B."/>
            <person name="Van de Peer Y."/>
            <person name="Rouze P."/>
            <person name="Ellis J.G."/>
            <person name="Dodds P.N."/>
            <person name="Schein J.E."/>
            <person name="Zhong S."/>
            <person name="Hamelin R.C."/>
            <person name="Grigoriev I.V."/>
            <person name="Szabo L.J."/>
            <person name="Martin F."/>
        </authorList>
    </citation>
    <scope>NUCLEOTIDE SEQUENCE [LARGE SCALE GENOMIC DNA]</scope>
    <source>
        <strain evidence="4">98AG31 / pathotype 3-4-7</strain>
    </source>
</reference>